<dbReference type="SMART" id="SM00015">
    <property type="entry name" value="IQ"/>
    <property type="match status" value="2"/>
</dbReference>
<accession>A0A0K9PJJ3</accession>
<comment type="caution">
    <text evidence="7">The sequence shown here is derived from an EMBL/GenBank/DDBJ whole genome shotgun (WGS) entry which is preliminary data.</text>
</comment>
<comment type="subunit">
    <text evidence="3">Binds to multiple calmodulin (CaM) in the presence of Ca(2+) and CaM-like proteins.</text>
</comment>
<protein>
    <recommendedName>
        <fullName evidence="6">DUF4005 domain-containing protein</fullName>
    </recommendedName>
</protein>
<evidence type="ECO:0000256" key="3">
    <source>
        <dbReference type="ARBA" id="ARBA00024378"/>
    </source>
</evidence>
<evidence type="ECO:0000313" key="8">
    <source>
        <dbReference type="Proteomes" id="UP000036987"/>
    </source>
</evidence>
<evidence type="ECO:0000256" key="5">
    <source>
        <dbReference type="SAM" id="MobiDB-lite"/>
    </source>
</evidence>
<dbReference type="InterPro" id="IPR025064">
    <property type="entry name" value="DUF4005"/>
</dbReference>
<feature type="region of interest" description="Disordered" evidence="5">
    <location>
        <begin position="319"/>
        <end position="339"/>
    </location>
</feature>
<sequence length="352" mass="39776">MGKAIRWLKALFSGIGAEKKKKKKKNDDFNHNNNNSRSDAGREEQKNTNILQVGKRETIVSEITFPSTIVGKISRLASNSSGTALWRRRENYAAITIQSIFRGYLARKALKALKGLVKLQALVRGHIVRKQAMETLRCMQTLVRTQSRVCANRSPLKGYNQIPSHNPKPHLRSRSVGRFGKKTTGMDLVEDDRKVCGGWRWLDDWMEEVATSGNERIVEIDSVCSSFTVEQKNNTSPTPVTMNGQVLGGRTRAKETNTTPTKSEGYWNESVYHPNYMSSTESFKAKKKMIRSHSEPRQRPAEIPVKRYSSIYSNHRRHHQTGGTLLYSSPSQKSSSSSLHFKAYPVSGQFLS</sequence>
<gene>
    <name evidence="7" type="ORF">ZOSMA_21G00770</name>
</gene>
<feature type="region of interest" description="Disordered" evidence="5">
    <location>
        <begin position="19"/>
        <end position="48"/>
    </location>
</feature>
<dbReference type="Proteomes" id="UP000036987">
    <property type="component" value="Unassembled WGS sequence"/>
</dbReference>
<evidence type="ECO:0000256" key="2">
    <source>
        <dbReference type="ARBA" id="ARBA00024341"/>
    </source>
</evidence>
<dbReference type="InterPro" id="IPR000048">
    <property type="entry name" value="IQ_motif_EF-hand-BS"/>
</dbReference>
<dbReference type="OrthoDB" id="1686972at2759"/>
<keyword evidence="8" id="KW-1185">Reference proteome</keyword>
<feature type="domain" description="DUF4005" evidence="6">
    <location>
        <begin position="252"/>
        <end position="318"/>
    </location>
</feature>
<feature type="compositionally biased region" description="Basic residues" evidence="5">
    <location>
        <begin position="167"/>
        <end position="177"/>
    </location>
</feature>
<name>A0A0K9PJJ3_ZOSMR</name>
<dbReference type="EMBL" id="LFYR01000785">
    <property type="protein sequence ID" value="KMZ69223.1"/>
    <property type="molecule type" value="Genomic_DNA"/>
</dbReference>
<dbReference type="SUPFAM" id="SSF52540">
    <property type="entry name" value="P-loop containing nucleoside triphosphate hydrolases"/>
    <property type="match status" value="1"/>
</dbReference>
<dbReference type="InterPro" id="IPR027417">
    <property type="entry name" value="P-loop_NTPase"/>
</dbReference>
<organism evidence="7 8">
    <name type="scientific">Zostera marina</name>
    <name type="common">Eelgrass</name>
    <dbReference type="NCBI Taxonomy" id="29655"/>
    <lineage>
        <taxon>Eukaryota</taxon>
        <taxon>Viridiplantae</taxon>
        <taxon>Streptophyta</taxon>
        <taxon>Embryophyta</taxon>
        <taxon>Tracheophyta</taxon>
        <taxon>Spermatophyta</taxon>
        <taxon>Magnoliopsida</taxon>
        <taxon>Liliopsida</taxon>
        <taxon>Zosteraceae</taxon>
        <taxon>Zostera</taxon>
    </lineage>
</organism>
<feature type="compositionally biased region" description="Low complexity" evidence="5">
    <location>
        <begin position="328"/>
        <end position="338"/>
    </location>
</feature>
<comment type="function">
    <text evidence="4">May be involved in cooperative interactions with calmodulins or calmodulin-like proteins. Recruits calmodulin proteins to microtubules, thus being a potential scaffold in cellular signaling and trafficking. May associate with nucleic acids and regulate gene expression at the transcriptional or post-transcriptional level.</text>
</comment>
<dbReference type="CDD" id="cd23767">
    <property type="entry name" value="IQCD"/>
    <property type="match status" value="1"/>
</dbReference>
<keyword evidence="1" id="KW-0112">Calmodulin-binding</keyword>
<evidence type="ECO:0000313" key="7">
    <source>
        <dbReference type="EMBL" id="KMZ69223.1"/>
    </source>
</evidence>
<comment type="similarity">
    <text evidence="2">Belongs to the IQD family.</text>
</comment>
<dbReference type="PROSITE" id="PS50096">
    <property type="entry name" value="IQ"/>
    <property type="match status" value="2"/>
</dbReference>
<dbReference type="PANTHER" id="PTHR32295:SF11">
    <property type="entry name" value="PROTEIN IQ-DOMAIN 22"/>
    <property type="match status" value="1"/>
</dbReference>
<proteinExistence type="inferred from homology"/>
<dbReference type="Pfam" id="PF00612">
    <property type="entry name" value="IQ"/>
    <property type="match status" value="2"/>
</dbReference>
<dbReference type="Gene3D" id="1.20.5.190">
    <property type="match status" value="1"/>
</dbReference>
<reference evidence="8" key="1">
    <citation type="journal article" date="2016" name="Nature">
        <title>The genome of the seagrass Zostera marina reveals angiosperm adaptation to the sea.</title>
        <authorList>
            <person name="Olsen J.L."/>
            <person name="Rouze P."/>
            <person name="Verhelst B."/>
            <person name="Lin Y.-C."/>
            <person name="Bayer T."/>
            <person name="Collen J."/>
            <person name="Dattolo E."/>
            <person name="De Paoli E."/>
            <person name="Dittami S."/>
            <person name="Maumus F."/>
            <person name="Michel G."/>
            <person name="Kersting A."/>
            <person name="Lauritano C."/>
            <person name="Lohaus R."/>
            <person name="Toepel M."/>
            <person name="Tonon T."/>
            <person name="Vanneste K."/>
            <person name="Amirebrahimi M."/>
            <person name="Brakel J."/>
            <person name="Bostroem C."/>
            <person name="Chovatia M."/>
            <person name="Grimwood J."/>
            <person name="Jenkins J.W."/>
            <person name="Jueterbock A."/>
            <person name="Mraz A."/>
            <person name="Stam W.T."/>
            <person name="Tice H."/>
            <person name="Bornberg-Bauer E."/>
            <person name="Green P.J."/>
            <person name="Pearson G.A."/>
            <person name="Procaccini G."/>
            <person name="Duarte C.M."/>
            <person name="Schmutz J."/>
            <person name="Reusch T.B.H."/>
            <person name="Van de Peer Y."/>
        </authorList>
    </citation>
    <scope>NUCLEOTIDE SEQUENCE [LARGE SCALE GENOMIC DNA]</scope>
    <source>
        <strain evidence="8">cv. Finnish</strain>
    </source>
</reference>
<dbReference type="PANTHER" id="PTHR32295">
    <property type="entry name" value="IQ-DOMAIN 5-RELATED"/>
    <property type="match status" value="1"/>
</dbReference>
<evidence type="ECO:0000259" key="6">
    <source>
        <dbReference type="Pfam" id="PF13178"/>
    </source>
</evidence>
<dbReference type="Pfam" id="PF13178">
    <property type="entry name" value="DUF4005"/>
    <property type="match status" value="1"/>
</dbReference>
<evidence type="ECO:0000256" key="4">
    <source>
        <dbReference type="ARBA" id="ARBA00045534"/>
    </source>
</evidence>
<dbReference type="GO" id="GO:0005516">
    <property type="term" value="F:calmodulin binding"/>
    <property type="evidence" value="ECO:0007669"/>
    <property type="project" value="UniProtKB-KW"/>
</dbReference>
<feature type="region of interest" description="Disordered" evidence="5">
    <location>
        <begin position="155"/>
        <end position="177"/>
    </location>
</feature>
<evidence type="ECO:0000256" key="1">
    <source>
        <dbReference type="ARBA" id="ARBA00022860"/>
    </source>
</evidence>
<dbReference type="AlphaFoldDB" id="A0A0K9PJJ3"/>